<feature type="region of interest" description="Disordered" evidence="1">
    <location>
        <begin position="58"/>
        <end position="78"/>
    </location>
</feature>
<dbReference type="Proteomes" id="UP000277928">
    <property type="component" value="Unassembled WGS sequence"/>
</dbReference>
<organism evidence="2 3">
    <name type="scientific">Litomosoides sigmodontis</name>
    <name type="common">Filarial nematode worm</name>
    <dbReference type="NCBI Taxonomy" id="42156"/>
    <lineage>
        <taxon>Eukaryota</taxon>
        <taxon>Metazoa</taxon>
        <taxon>Ecdysozoa</taxon>
        <taxon>Nematoda</taxon>
        <taxon>Chromadorea</taxon>
        <taxon>Rhabditida</taxon>
        <taxon>Spirurina</taxon>
        <taxon>Spiruromorpha</taxon>
        <taxon>Filarioidea</taxon>
        <taxon>Onchocercidae</taxon>
        <taxon>Litomosoides</taxon>
    </lineage>
</organism>
<gene>
    <name evidence="2" type="ORF">NLS_LOCUS9845</name>
</gene>
<evidence type="ECO:0000313" key="2">
    <source>
        <dbReference type="EMBL" id="VDM92582.1"/>
    </source>
</evidence>
<accession>A0A3P7K537</accession>
<keyword evidence="3" id="KW-1185">Reference proteome</keyword>
<reference evidence="2 3" key="1">
    <citation type="submission" date="2018-08" db="EMBL/GenBank/DDBJ databases">
        <authorList>
            <person name="Laetsch R D."/>
            <person name="Stevens L."/>
            <person name="Kumar S."/>
            <person name="Blaxter L. M."/>
        </authorList>
    </citation>
    <scope>NUCLEOTIDE SEQUENCE [LARGE SCALE GENOMIC DNA]</scope>
</reference>
<name>A0A3P7K537_LITSI</name>
<dbReference type="EMBL" id="UYRX01002018">
    <property type="protein sequence ID" value="VDM92582.1"/>
    <property type="molecule type" value="Genomic_DNA"/>
</dbReference>
<dbReference type="AlphaFoldDB" id="A0A3P7K537"/>
<protein>
    <submittedName>
        <fullName evidence="2">Uncharacterized protein</fullName>
    </submittedName>
</protein>
<proteinExistence type="predicted"/>
<feature type="non-terminal residue" evidence="2">
    <location>
        <position position="78"/>
    </location>
</feature>
<sequence length="78" mass="8567">MIAMRTEPTNAFDEKKETKALNKGRKHSFSINKITESSTTFLSTTTRAVAKSKAVTSQSQTQSFFTTTEAPTTVTTSE</sequence>
<evidence type="ECO:0000256" key="1">
    <source>
        <dbReference type="SAM" id="MobiDB-lite"/>
    </source>
</evidence>
<evidence type="ECO:0000313" key="3">
    <source>
        <dbReference type="Proteomes" id="UP000277928"/>
    </source>
</evidence>